<feature type="region of interest" description="Disordered" evidence="1">
    <location>
        <begin position="1"/>
        <end position="20"/>
    </location>
</feature>
<keyword evidence="3" id="KW-1185">Reference proteome</keyword>
<dbReference type="Proteomes" id="UP001293254">
    <property type="component" value="Unassembled WGS sequence"/>
</dbReference>
<proteinExistence type="predicted"/>
<dbReference type="AlphaFoldDB" id="A0AAE1YNG5"/>
<organism evidence="2 3">
    <name type="scientific">Sesamum alatum</name>
    <dbReference type="NCBI Taxonomy" id="300844"/>
    <lineage>
        <taxon>Eukaryota</taxon>
        <taxon>Viridiplantae</taxon>
        <taxon>Streptophyta</taxon>
        <taxon>Embryophyta</taxon>
        <taxon>Tracheophyta</taxon>
        <taxon>Spermatophyta</taxon>
        <taxon>Magnoliopsida</taxon>
        <taxon>eudicotyledons</taxon>
        <taxon>Gunneridae</taxon>
        <taxon>Pentapetalae</taxon>
        <taxon>asterids</taxon>
        <taxon>lamiids</taxon>
        <taxon>Lamiales</taxon>
        <taxon>Pedaliaceae</taxon>
        <taxon>Sesamum</taxon>
    </lineage>
</organism>
<protein>
    <submittedName>
        <fullName evidence="2">Uncharacterized protein</fullName>
    </submittedName>
</protein>
<reference evidence="2" key="2">
    <citation type="journal article" date="2024" name="Plant">
        <title>Genomic evolution and insights into agronomic trait innovations of Sesamum species.</title>
        <authorList>
            <person name="Miao H."/>
            <person name="Wang L."/>
            <person name="Qu L."/>
            <person name="Liu H."/>
            <person name="Sun Y."/>
            <person name="Le M."/>
            <person name="Wang Q."/>
            <person name="Wei S."/>
            <person name="Zheng Y."/>
            <person name="Lin W."/>
            <person name="Duan Y."/>
            <person name="Cao H."/>
            <person name="Xiong S."/>
            <person name="Wang X."/>
            <person name="Wei L."/>
            <person name="Li C."/>
            <person name="Ma Q."/>
            <person name="Ju M."/>
            <person name="Zhao R."/>
            <person name="Li G."/>
            <person name="Mu C."/>
            <person name="Tian Q."/>
            <person name="Mei H."/>
            <person name="Zhang T."/>
            <person name="Gao T."/>
            <person name="Zhang H."/>
        </authorList>
    </citation>
    <scope>NUCLEOTIDE SEQUENCE</scope>
    <source>
        <strain evidence="2">3651</strain>
    </source>
</reference>
<accession>A0AAE1YNG5</accession>
<sequence length="134" mass="14771">MDKQENLTTPEPVGSVNPDILLPQNPQVLVQEDASQGIAPTQTILTEPGPAITQASQPGPSMYEQLQMANNSTSLQPRLNIRAPLLMTDTAFMPSFSSRPSIPIPRNIFKEARQQYVNLSAWPSCHSDGDRRNM</sequence>
<gene>
    <name evidence="2" type="ORF">Salat_1086000</name>
</gene>
<evidence type="ECO:0000256" key="1">
    <source>
        <dbReference type="SAM" id="MobiDB-lite"/>
    </source>
</evidence>
<reference evidence="2" key="1">
    <citation type="submission" date="2020-06" db="EMBL/GenBank/DDBJ databases">
        <authorList>
            <person name="Li T."/>
            <person name="Hu X."/>
            <person name="Zhang T."/>
            <person name="Song X."/>
            <person name="Zhang H."/>
            <person name="Dai N."/>
            <person name="Sheng W."/>
            <person name="Hou X."/>
            <person name="Wei L."/>
        </authorList>
    </citation>
    <scope>NUCLEOTIDE SEQUENCE</scope>
    <source>
        <strain evidence="2">3651</strain>
        <tissue evidence="2">Leaf</tissue>
    </source>
</reference>
<evidence type="ECO:0000313" key="2">
    <source>
        <dbReference type="EMBL" id="KAK4433237.1"/>
    </source>
</evidence>
<name>A0AAE1YNG5_9LAMI</name>
<evidence type="ECO:0000313" key="3">
    <source>
        <dbReference type="Proteomes" id="UP001293254"/>
    </source>
</evidence>
<comment type="caution">
    <text evidence="2">The sequence shown here is derived from an EMBL/GenBank/DDBJ whole genome shotgun (WGS) entry which is preliminary data.</text>
</comment>
<feature type="region of interest" description="Disordered" evidence="1">
    <location>
        <begin position="39"/>
        <end position="59"/>
    </location>
</feature>
<dbReference type="EMBL" id="JACGWO010000003">
    <property type="protein sequence ID" value="KAK4433237.1"/>
    <property type="molecule type" value="Genomic_DNA"/>
</dbReference>